<dbReference type="Proteomes" id="UP001165568">
    <property type="component" value="Unassembled WGS sequence"/>
</dbReference>
<name>A0AA42C6I1_9GAMM</name>
<dbReference type="EMBL" id="JAMPJU010000015">
    <property type="protein sequence ID" value="MCV9883685.1"/>
    <property type="molecule type" value="Genomic_DNA"/>
</dbReference>
<accession>A0AA42C6I1</accession>
<keyword evidence="4" id="KW-0012">Acyltransferase</keyword>
<feature type="transmembrane region" description="Helical" evidence="1">
    <location>
        <begin position="245"/>
        <end position="263"/>
    </location>
</feature>
<dbReference type="PANTHER" id="PTHR23028">
    <property type="entry name" value="ACETYLTRANSFERASE"/>
    <property type="match status" value="1"/>
</dbReference>
<dbReference type="Proteomes" id="UP001165569">
    <property type="component" value="Unassembled WGS sequence"/>
</dbReference>
<dbReference type="InterPro" id="IPR043968">
    <property type="entry name" value="SGNH"/>
</dbReference>
<feature type="transmembrane region" description="Helical" evidence="1">
    <location>
        <begin position="167"/>
        <end position="187"/>
    </location>
</feature>
<feature type="transmembrane region" description="Helical" evidence="1">
    <location>
        <begin position="339"/>
        <end position="363"/>
    </location>
</feature>
<feature type="transmembrane region" description="Helical" evidence="1">
    <location>
        <begin position="308"/>
        <end position="327"/>
    </location>
</feature>
<evidence type="ECO:0000313" key="4">
    <source>
        <dbReference type="EMBL" id="MCV9880299.1"/>
    </source>
</evidence>
<evidence type="ECO:0000313" key="6">
    <source>
        <dbReference type="Proteomes" id="UP001165568"/>
    </source>
</evidence>
<dbReference type="AlphaFoldDB" id="A0AA42C6I1"/>
<dbReference type="InterPro" id="IPR002656">
    <property type="entry name" value="Acyl_transf_3_dom"/>
</dbReference>
<feature type="transmembrane region" description="Helical" evidence="1">
    <location>
        <begin position="220"/>
        <end position="239"/>
    </location>
</feature>
<keyword evidence="1" id="KW-0812">Transmembrane</keyword>
<dbReference type="EMBL" id="JAMPJT010000015">
    <property type="protein sequence ID" value="MCV9880299.1"/>
    <property type="molecule type" value="Genomic_DNA"/>
</dbReference>
<comment type="caution">
    <text evidence="4">The sequence shown here is derived from an EMBL/GenBank/DDBJ whole genome shotgun (WGS) entry which is preliminary data.</text>
</comment>
<dbReference type="PANTHER" id="PTHR23028:SF53">
    <property type="entry name" value="ACYL_TRANSF_3 DOMAIN-CONTAINING PROTEIN"/>
    <property type="match status" value="1"/>
</dbReference>
<feature type="domain" description="Acyltransferase 3" evidence="2">
    <location>
        <begin position="10"/>
        <end position="320"/>
    </location>
</feature>
<gene>
    <name evidence="4" type="ORF">NC803_15785</name>
    <name evidence="5" type="ORF">NC856_15590</name>
</gene>
<dbReference type="RefSeq" id="WP_264091367.1">
    <property type="nucleotide sequence ID" value="NZ_JAMPJT010000015.1"/>
</dbReference>
<reference evidence="4" key="1">
    <citation type="submission" date="2022-04" db="EMBL/GenBank/DDBJ databases">
        <title>Brenneria sp. isolated from walnut trees in Serbia.</title>
        <authorList>
            <person name="Gasic K."/>
            <person name="Zlatkovic N."/>
            <person name="Kuzmanovic N."/>
        </authorList>
    </citation>
    <scope>NUCLEOTIDE SEQUENCE</scope>
    <source>
        <strain evidence="5">KBI 423</strain>
        <strain evidence="4">KBI 447</strain>
    </source>
</reference>
<evidence type="ECO:0000313" key="5">
    <source>
        <dbReference type="EMBL" id="MCV9883685.1"/>
    </source>
</evidence>
<proteinExistence type="predicted"/>
<dbReference type="Pfam" id="PF19040">
    <property type="entry name" value="SGNH"/>
    <property type="match status" value="1"/>
</dbReference>
<keyword evidence="6" id="KW-1185">Reference proteome</keyword>
<keyword evidence="4" id="KW-0808">Transferase</keyword>
<keyword evidence="1" id="KW-0472">Membrane</keyword>
<keyword evidence="1" id="KW-1133">Transmembrane helix</keyword>
<feature type="transmembrane region" description="Helical" evidence="1">
    <location>
        <begin position="140"/>
        <end position="160"/>
    </location>
</feature>
<sequence length="647" mass="73203">MTIKIKEFRNDINGLRAWAVIFVVLYHFNITGFSGGFIGVDVFFVISGFLMTKIIVSGFEKESFSFILFYLSRLIRILPALFSLCIFLLIIGWFWLPSIDYNNLSTHSLSAILFLSNIKFWREAGYFDAESHEKWLLHTWSLSVEMQFYIILPIMVLFLWKMGGKKAAILGLIFFSIISLLVSYYASPKWPTAAFFLFPARAWEMLAGGLTWFFSRRKKLTWHFELIGFSLIFYSVFFFDTYLDWPGLSALVPVLGCVLVLFSDRKNSILTGNFIAQTLGNWSYSLYLWHWPVVVFLSYGGFLSSHIYVLLGIITSIVLGATSYFLIEVPTRRALSNKSLVVKIAYSLSFVMMASLLSIVAIYQKYEGRINKDLELVASSSNDKNPNGEKCLAASGIKTDISNCILGKGDLKAIVLGDSHADAIVNSVVDSFNGNGSVLELAYAGCPTLIGAKRDGHDCEGFNKYAIEIISKIQQDIPVIIINRSSMYALGTLKGENPASLYGKPAVYFSKKYDSVTKESREEYISSIIHTSCEISKNRKVYLTTPVPEMNFDIPKKLSHDLMFNREIVDIFIEISDYHERNKDVIYAQNIARNNCGVEILDVTKYLCENNKCYGNKGTDVFYFDDDHLSELGNRKLSPMFSGALSR</sequence>
<feature type="transmembrane region" description="Helical" evidence="1">
    <location>
        <begin position="36"/>
        <end position="56"/>
    </location>
</feature>
<feature type="transmembrane region" description="Helical" evidence="1">
    <location>
        <begin position="12"/>
        <end position="30"/>
    </location>
</feature>
<evidence type="ECO:0000256" key="1">
    <source>
        <dbReference type="SAM" id="Phobius"/>
    </source>
</evidence>
<feature type="transmembrane region" description="Helical" evidence="1">
    <location>
        <begin position="193"/>
        <end position="213"/>
    </location>
</feature>
<evidence type="ECO:0000259" key="2">
    <source>
        <dbReference type="Pfam" id="PF01757"/>
    </source>
</evidence>
<dbReference type="GO" id="GO:0016020">
    <property type="term" value="C:membrane"/>
    <property type="evidence" value="ECO:0007669"/>
    <property type="project" value="TreeGrafter"/>
</dbReference>
<feature type="domain" description="SGNH" evidence="3">
    <location>
        <begin position="391"/>
        <end position="641"/>
    </location>
</feature>
<protein>
    <submittedName>
        <fullName evidence="4">Acyltransferase</fullName>
    </submittedName>
</protein>
<dbReference type="Pfam" id="PF01757">
    <property type="entry name" value="Acyl_transf_3"/>
    <property type="match status" value="1"/>
</dbReference>
<dbReference type="InterPro" id="IPR050879">
    <property type="entry name" value="Acyltransferase_3"/>
</dbReference>
<evidence type="ECO:0000259" key="3">
    <source>
        <dbReference type="Pfam" id="PF19040"/>
    </source>
</evidence>
<feature type="transmembrane region" description="Helical" evidence="1">
    <location>
        <begin position="77"/>
        <end position="96"/>
    </location>
</feature>
<dbReference type="GO" id="GO:0009103">
    <property type="term" value="P:lipopolysaccharide biosynthetic process"/>
    <property type="evidence" value="ECO:0007669"/>
    <property type="project" value="TreeGrafter"/>
</dbReference>
<organism evidence="4 7">
    <name type="scientific">Brenneria izbisi</name>
    <dbReference type="NCBI Taxonomy" id="2939450"/>
    <lineage>
        <taxon>Bacteria</taxon>
        <taxon>Pseudomonadati</taxon>
        <taxon>Pseudomonadota</taxon>
        <taxon>Gammaproteobacteria</taxon>
        <taxon>Enterobacterales</taxon>
        <taxon>Pectobacteriaceae</taxon>
        <taxon>Brenneria</taxon>
    </lineage>
</organism>
<dbReference type="GO" id="GO:0016747">
    <property type="term" value="F:acyltransferase activity, transferring groups other than amino-acyl groups"/>
    <property type="evidence" value="ECO:0007669"/>
    <property type="project" value="InterPro"/>
</dbReference>
<evidence type="ECO:0000313" key="7">
    <source>
        <dbReference type="Proteomes" id="UP001165569"/>
    </source>
</evidence>